<proteinExistence type="predicted"/>
<feature type="chain" id="PRO_5043643168" description="Teneurin NHL domain-containing protein" evidence="3">
    <location>
        <begin position="25"/>
        <end position="491"/>
    </location>
</feature>
<comment type="caution">
    <text evidence="5">The sequence shown here is derived from an EMBL/GenBank/DDBJ whole genome shotgun (WGS) entry which is preliminary data.</text>
</comment>
<keyword evidence="2" id="KW-0812">Transmembrane</keyword>
<dbReference type="AlphaFoldDB" id="A0AAW1JTJ0"/>
<dbReference type="PANTHER" id="PTHR13833:SF57">
    <property type="entry name" value="NHL REPEAT PROTEIN"/>
    <property type="match status" value="1"/>
</dbReference>
<evidence type="ECO:0000256" key="2">
    <source>
        <dbReference type="SAM" id="Phobius"/>
    </source>
</evidence>
<accession>A0AAW1JTJ0</accession>
<feature type="signal peptide" evidence="3">
    <location>
        <begin position="1"/>
        <end position="24"/>
    </location>
</feature>
<feature type="compositionally biased region" description="Low complexity" evidence="1">
    <location>
        <begin position="413"/>
        <end position="425"/>
    </location>
</feature>
<feature type="region of interest" description="Disordered" evidence="1">
    <location>
        <begin position="408"/>
        <end position="435"/>
    </location>
</feature>
<dbReference type="EMBL" id="JBDFQZ010000007">
    <property type="protein sequence ID" value="KAK9707356.1"/>
    <property type="molecule type" value="Genomic_DNA"/>
</dbReference>
<dbReference type="InterPro" id="IPR056822">
    <property type="entry name" value="TEN_NHL"/>
</dbReference>
<keyword evidence="3" id="KW-0732">Signal</keyword>
<dbReference type="Pfam" id="PF25021">
    <property type="entry name" value="TEN_NHL"/>
    <property type="match status" value="1"/>
</dbReference>
<protein>
    <recommendedName>
        <fullName evidence="4">Teneurin NHL domain-containing protein</fullName>
    </recommendedName>
</protein>
<evidence type="ECO:0000256" key="1">
    <source>
        <dbReference type="SAM" id="MobiDB-lite"/>
    </source>
</evidence>
<feature type="transmembrane region" description="Helical" evidence="2">
    <location>
        <begin position="241"/>
        <end position="261"/>
    </location>
</feature>
<dbReference type="Gene3D" id="2.120.10.30">
    <property type="entry name" value="TolB, C-terminal domain"/>
    <property type="match status" value="1"/>
</dbReference>
<evidence type="ECO:0000256" key="3">
    <source>
        <dbReference type="SAM" id="SignalP"/>
    </source>
</evidence>
<gene>
    <name evidence="5" type="ORF">RND81_07G191900</name>
</gene>
<keyword evidence="2" id="KW-0472">Membrane</keyword>
<feature type="domain" description="Teneurin NHL" evidence="4">
    <location>
        <begin position="135"/>
        <end position="178"/>
    </location>
</feature>
<organism evidence="5 6">
    <name type="scientific">Saponaria officinalis</name>
    <name type="common">Common soapwort</name>
    <name type="synonym">Lychnis saponaria</name>
    <dbReference type="NCBI Taxonomy" id="3572"/>
    <lineage>
        <taxon>Eukaryota</taxon>
        <taxon>Viridiplantae</taxon>
        <taxon>Streptophyta</taxon>
        <taxon>Embryophyta</taxon>
        <taxon>Tracheophyta</taxon>
        <taxon>Spermatophyta</taxon>
        <taxon>Magnoliopsida</taxon>
        <taxon>eudicotyledons</taxon>
        <taxon>Gunneridae</taxon>
        <taxon>Pentapetalae</taxon>
        <taxon>Caryophyllales</taxon>
        <taxon>Caryophyllaceae</taxon>
        <taxon>Caryophylleae</taxon>
        <taxon>Saponaria</taxon>
    </lineage>
</organism>
<evidence type="ECO:0000313" key="5">
    <source>
        <dbReference type="EMBL" id="KAK9707356.1"/>
    </source>
</evidence>
<sequence length="491" mass="54302">MGSKILFVFLCCLLLFSGFSSVSASSSPAKIVSGFVSTSLAKLMKWVWSLKTTTKTAISGRSMMKFESGYNVETVFDGSKLGIEPYSVEVLPSGELLILDSANSNLYKISSSLSLYSRPKLIAGSAEGYSGHVDGKHREAKMNHPKGVAVDDRGNIYVADTANMAIRKISDAGVTTIAGGKWSHRGGHVDGPSEDARFSGDFDVVYVGSSCSLLVIDRGNRVIREIQLHFDDCAYQYESSFPLGIAVLVAAGFFGYMLALLQRRVGSIVSSQNDLNATEIAPPNQYQKPPRSVRPPLIPTDAESEKPEESFFGSLGKLLATAGTAAMEIIGSVFPVFKKKTATYQYVNQGYYQQPTAWQTPESFEIPKEEEPPSIETRAPTPKKTYAFMSKDAKMQQQLRQSRVFSNGWDGVQPQQHQQQQQQQKHQNRHQHHSSVPYTYYEQSCEKTDEIVFGAVQEAGQRESVIRPTPYAMDSSLRYRNGYIRGFPSYS</sequence>
<keyword evidence="6" id="KW-1185">Reference proteome</keyword>
<reference evidence="5" key="1">
    <citation type="submission" date="2024-03" db="EMBL/GenBank/DDBJ databases">
        <title>WGS assembly of Saponaria officinalis var. Norfolk2.</title>
        <authorList>
            <person name="Jenkins J."/>
            <person name="Shu S."/>
            <person name="Grimwood J."/>
            <person name="Barry K."/>
            <person name="Goodstein D."/>
            <person name="Schmutz J."/>
            <person name="Leebens-Mack J."/>
            <person name="Osbourn A."/>
        </authorList>
    </citation>
    <scope>NUCLEOTIDE SEQUENCE [LARGE SCALE GENOMIC DNA]</scope>
    <source>
        <strain evidence="5">JIC</strain>
    </source>
</reference>
<dbReference type="SUPFAM" id="SSF63829">
    <property type="entry name" value="Calcium-dependent phosphotriesterase"/>
    <property type="match status" value="1"/>
</dbReference>
<keyword evidence="2" id="KW-1133">Transmembrane helix</keyword>
<evidence type="ECO:0000313" key="6">
    <source>
        <dbReference type="Proteomes" id="UP001443914"/>
    </source>
</evidence>
<dbReference type="Proteomes" id="UP001443914">
    <property type="component" value="Unassembled WGS sequence"/>
</dbReference>
<dbReference type="InterPro" id="IPR011042">
    <property type="entry name" value="6-blade_b-propeller_TolB-like"/>
</dbReference>
<name>A0AAW1JTJ0_SAPOF</name>
<evidence type="ECO:0000259" key="4">
    <source>
        <dbReference type="Pfam" id="PF25021"/>
    </source>
</evidence>
<feature type="region of interest" description="Disordered" evidence="1">
    <location>
        <begin position="279"/>
        <end position="307"/>
    </location>
</feature>
<dbReference type="PANTHER" id="PTHR13833">
    <property type="match status" value="1"/>
</dbReference>